<dbReference type="Proteomes" id="UP000251314">
    <property type="component" value="Unassembled WGS sequence"/>
</dbReference>
<evidence type="ECO:0000259" key="3">
    <source>
        <dbReference type="PROSITE" id="PS50042"/>
    </source>
</evidence>
<feature type="domain" description="Cyclic nucleotide-binding" evidence="3">
    <location>
        <begin position="275"/>
        <end position="346"/>
    </location>
</feature>
<keyword evidence="1" id="KW-0802">TPR repeat</keyword>
<dbReference type="EMBL" id="RCMK01000310">
    <property type="protein sequence ID" value="KAG2937277.1"/>
    <property type="molecule type" value="Genomic_DNA"/>
</dbReference>
<dbReference type="PROSITE" id="PS50042">
    <property type="entry name" value="CNMP_BINDING_3"/>
    <property type="match status" value="2"/>
</dbReference>
<evidence type="ECO:0000313" key="9">
    <source>
        <dbReference type="EMBL" id="RAW36902.1"/>
    </source>
</evidence>
<organism evidence="9 10">
    <name type="scientific">Phytophthora cactorum</name>
    <dbReference type="NCBI Taxonomy" id="29920"/>
    <lineage>
        <taxon>Eukaryota</taxon>
        <taxon>Sar</taxon>
        <taxon>Stramenopiles</taxon>
        <taxon>Oomycota</taxon>
        <taxon>Peronosporomycetes</taxon>
        <taxon>Peronosporales</taxon>
        <taxon>Peronosporaceae</taxon>
        <taxon>Phytophthora</taxon>
    </lineage>
</organism>
<dbReference type="EMBL" id="RCML01000286">
    <property type="protein sequence ID" value="KAG2982185.1"/>
    <property type="molecule type" value="Genomic_DNA"/>
</dbReference>
<evidence type="ECO:0000313" key="4">
    <source>
        <dbReference type="EMBL" id="KAG2858671.1"/>
    </source>
</evidence>
<dbReference type="InterPro" id="IPR014710">
    <property type="entry name" value="RmlC-like_jellyroll"/>
</dbReference>
<feature type="compositionally biased region" description="Low complexity" evidence="2">
    <location>
        <begin position="691"/>
        <end position="707"/>
    </location>
</feature>
<dbReference type="PROSITE" id="PS50005">
    <property type="entry name" value="TPR"/>
    <property type="match status" value="2"/>
</dbReference>
<evidence type="ECO:0000313" key="8">
    <source>
        <dbReference type="EMBL" id="KAG3220209.1"/>
    </source>
</evidence>
<dbReference type="SMART" id="SM00028">
    <property type="entry name" value="TPR"/>
    <property type="match status" value="2"/>
</dbReference>
<feature type="repeat" description="TPR" evidence="1">
    <location>
        <begin position="103"/>
        <end position="136"/>
    </location>
</feature>
<dbReference type="Gene3D" id="2.60.120.10">
    <property type="entry name" value="Jelly Rolls"/>
    <property type="match status" value="2"/>
</dbReference>
<dbReference type="InterPro" id="IPR000595">
    <property type="entry name" value="cNMP-bd_dom"/>
</dbReference>
<dbReference type="VEuPathDB" id="FungiDB:PC110_g6822"/>
<gene>
    <name evidence="9" type="ORF">PC110_g6822</name>
    <name evidence="4" type="ORF">PC113_g9602</name>
    <name evidence="5" type="ORF">PC115_g10196</name>
    <name evidence="6" type="ORF">PC117_g11760</name>
    <name evidence="7" type="ORF">PC118_g10119</name>
    <name evidence="8" type="ORF">PC129_g9016</name>
</gene>
<proteinExistence type="predicted"/>
<dbReference type="Proteomes" id="UP000735874">
    <property type="component" value="Unassembled WGS sequence"/>
</dbReference>
<sequence length="731" mass="80868">MLMPQPSEKAVVNGSKSTARGRLHPLPSIPLQCLVPIEGKLSTDTDLSARNVIHRSPEVFEEIVAKSTQILKKKVSTPSYNALGALSLQMGGGGSISSAQHSVSTQYSRGYAFYRLQQYAQAAEDFLECSRSDPDHAASALYNRGCTLYKLGRHVEAVKDLTKALKLNSKNPLFVESRARVLKEMGKFEEAILDYSWLDTLRHPTASPNDSNPTLLLESVCSSVQPTNSSAALAYEAQESSAKAWLEQFLKQTPGRTRSRADVAEAARLARCWGFFRGMRPAMIERCMRNATHYRFENDQIVVEQGKFSSSFHVVLDAVASLVKTVKFQGPSLRELNTLYQGDTIGLEPSSATNVDGRLAMLRNRAQRQQMLRPRMGSISSPLLASMRSLSGFQLNSLGSAARTVPSTLRPKELATFSCMGEVNSMLLDVDVYLNILREHEERVLGERLQFLHRCHAFGTCSEEMLAALAAVSGSKLVDPNKEALKTGEVVKQLYVIKKGVCHVVKKISVPNSLHRTSLPSRLMGSKSEDALTSRSSDGSWVLDNGWMLTNPRLVTNAQALVATKLQHSEEVTVAVLASGQLFGELSVLQPGQHSPVTVRTQTLVELLVFEEEDLSQLRVQYLSGTMNALQESLLFHNPPQQKLTQLRCDLTHWTREKRNVLEELFPPDSPVTKSPIKSPKTKKAPKTKKTALPATEPSVSSPVVHPRPLTSPTNRPARKKEENTRRSMIY</sequence>
<accession>A0A329SMU0</accession>
<reference evidence="9 10" key="1">
    <citation type="submission" date="2018-01" db="EMBL/GenBank/DDBJ databases">
        <title>Draft genome of the strawberry crown rot pathogen Phytophthora cactorum.</title>
        <authorList>
            <person name="Armitage A.D."/>
            <person name="Lysoe E."/>
            <person name="Nellist C.F."/>
            <person name="Harrison R.J."/>
            <person name="Brurberg M.B."/>
        </authorList>
    </citation>
    <scope>NUCLEOTIDE SEQUENCE [LARGE SCALE GENOMIC DNA]</scope>
    <source>
        <strain evidence="9 10">10300</strain>
    </source>
</reference>
<dbReference type="Proteomes" id="UP000697107">
    <property type="component" value="Unassembled WGS sequence"/>
</dbReference>
<dbReference type="PANTHER" id="PTHR23011:SF28">
    <property type="entry name" value="CYCLIC NUCLEOTIDE-BINDING DOMAIN CONTAINING PROTEIN"/>
    <property type="match status" value="1"/>
</dbReference>
<comment type="caution">
    <text evidence="9">The sequence shown here is derived from an EMBL/GenBank/DDBJ whole genome shotgun (WGS) entry which is preliminary data.</text>
</comment>
<dbReference type="Gene3D" id="1.25.40.10">
    <property type="entry name" value="Tetratricopeptide repeat domain"/>
    <property type="match status" value="1"/>
</dbReference>
<evidence type="ECO:0000256" key="1">
    <source>
        <dbReference type="PROSITE-ProRule" id="PRU00339"/>
    </source>
</evidence>
<dbReference type="Pfam" id="PF13181">
    <property type="entry name" value="TPR_8"/>
    <property type="match status" value="1"/>
</dbReference>
<dbReference type="CDD" id="cd00038">
    <property type="entry name" value="CAP_ED"/>
    <property type="match status" value="1"/>
</dbReference>
<dbReference type="SUPFAM" id="SSF51206">
    <property type="entry name" value="cAMP-binding domain-like"/>
    <property type="match status" value="2"/>
</dbReference>
<dbReference type="STRING" id="29920.A0A329SMU0"/>
<feature type="domain" description="Cyclic nucleotide-binding" evidence="3">
    <location>
        <begin position="538"/>
        <end position="618"/>
    </location>
</feature>
<dbReference type="Pfam" id="PF00027">
    <property type="entry name" value="cNMP_binding"/>
    <property type="match status" value="1"/>
</dbReference>
<dbReference type="EMBL" id="MJFZ01000126">
    <property type="protein sequence ID" value="RAW36902.1"/>
    <property type="molecule type" value="Genomic_DNA"/>
</dbReference>
<dbReference type="EMBL" id="RCMV01000274">
    <property type="protein sequence ID" value="KAG3220209.1"/>
    <property type="molecule type" value="Genomic_DNA"/>
</dbReference>
<evidence type="ECO:0000313" key="7">
    <source>
        <dbReference type="EMBL" id="KAG2982185.1"/>
    </source>
</evidence>
<evidence type="ECO:0000256" key="2">
    <source>
        <dbReference type="SAM" id="MobiDB-lite"/>
    </source>
</evidence>
<feature type="region of interest" description="Disordered" evidence="2">
    <location>
        <begin position="665"/>
        <end position="731"/>
    </location>
</feature>
<feature type="compositionally biased region" description="Basic residues" evidence="2">
    <location>
        <begin position="680"/>
        <end position="690"/>
    </location>
</feature>
<dbReference type="EMBL" id="RCMI01000296">
    <property type="protein sequence ID" value="KAG2919245.1"/>
    <property type="molecule type" value="Genomic_DNA"/>
</dbReference>
<feature type="repeat" description="TPR" evidence="1">
    <location>
        <begin position="138"/>
        <end position="171"/>
    </location>
</feature>
<keyword evidence="10" id="KW-1185">Reference proteome</keyword>
<dbReference type="Proteomes" id="UP000760860">
    <property type="component" value="Unassembled WGS sequence"/>
</dbReference>
<dbReference type="SUPFAM" id="SSF48452">
    <property type="entry name" value="TPR-like"/>
    <property type="match status" value="1"/>
</dbReference>
<dbReference type="AlphaFoldDB" id="A0A329SMU0"/>
<name>A0A329SMU0_9STRA</name>
<dbReference type="InterPro" id="IPR011990">
    <property type="entry name" value="TPR-like_helical_dom_sf"/>
</dbReference>
<protein>
    <recommendedName>
        <fullName evidence="3">Cyclic nucleotide-binding domain-containing protein</fullName>
    </recommendedName>
</protein>
<dbReference type="InterPro" id="IPR018490">
    <property type="entry name" value="cNMP-bd_dom_sf"/>
</dbReference>
<dbReference type="Pfam" id="PF00515">
    <property type="entry name" value="TPR_1"/>
    <property type="match status" value="1"/>
</dbReference>
<dbReference type="OrthoDB" id="629492at2759"/>
<dbReference type="Proteomes" id="UP000774804">
    <property type="component" value="Unassembled WGS sequence"/>
</dbReference>
<dbReference type="PANTHER" id="PTHR23011">
    <property type="entry name" value="CYCLIC NUCLEOTIDE-BINDING DOMAIN CONTAINING PROTEIN"/>
    <property type="match status" value="1"/>
</dbReference>
<dbReference type="InterPro" id="IPR019734">
    <property type="entry name" value="TPR_rpt"/>
</dbReference>
<evidence type="ECO:0000313" key="5">
    <source>
        <dbReference type="EMBL" id="KAG2919245.1"/>
    </source>
</evidence>
<reference evidence="4" key="2">
    <citation type="submission" date="2018-10" db="EMBL/GenBank/DDBJ databases">
        <title>Effector identification in a new, highly contiguous assembly of the strawberry crown rot pathogen Phytophthora cactorum.</title>
        <authorList>
            <person name="Armitage A.D."/>
            <person name="Nellist C.F."/>
            <person name="Bates H."/>
            <person name="Vickerstaff R.J."/>
            <person name="Harrison R.J."/>
        </authorList>
    </citation>
    <scope>NUCLEOTIDE SEQUENCE</scope>
    <source>
        <strain evidence="4">15-7</strain>
        <strain evidence="5">4032</strain>
        <strain evidence="6">4040</strain>
        <strain evidence="7">P415</strain>
        <strain evidence="8">P421</strain>
    </source>
</reference>
<evidence type="ECO:0000313" key="6">
    <source>
        <dbReference type="EMBL" id="KAG2937277.1"/>
    </source>
</evidence>
<feature type="compositionally biased region" description="Basic and acidic residues" evidence="2">
    <location>
        <begin position="720"/>
        <end position="731"/>
    </location>
</feature>
<evidence type="ECO:0000313" key="10">
    <source>
        <dbReference type="Proteomes" id="UP000251314"/>
    </source>
</evidence>
<dbReference type="EMBL" id="RCMG01000243">
    <property type="protein sequence ID" value="KAG2858671.1"/>
    <property type="molecule type" value="Genomic_DNA"/>
</dbReference>
<dbReference type="Proteomes" id="UP000736787">
    <property type="component" value="Unassembled WGS sequence"/>
</dbReference>